<dbReference type="Proteomes" id="UP000661971">
    <property type="component" value="Unassembled WGS sequence"/>
</dbReference>
<keyword evidence="3" id="KW-1185">Reference proteome</keyword>
<dbReference type="EMBL" id="WBNA01000329">
    <property type="protein sequence ID" value="NXD15787.1"/>
    <property type="molecule type" value="Genomic_DNA"/>
</dbReference>
<dbReference type="GO" id="GO:0006303">
    <property type="term" value="P:double-strand break repair via nonhomologous end joining"/>
    <property type="evidence" value="ECO:0007669"/>
    <property type="project" value="InterPro"/>
</dbReference>
<reference evidence="3" key="1">
    <citation type="submission" date="2023-07" db="EMBL/GenBank/DDBJ databases">
        <title>Bird 10,000 Genomes (B10K) Project - Family phase.</title>
        <authorList>
            <person name="Zhang G."/>
        </authorList>
    </citation>
    <scope>NUCLEOTIDE SEQUENCE [LARGE SCALE GENOMIC DNA]</scope>
</reference>
<feature type="region of interest" description="Disordered" evidence="1">
    <location>
        <begin position="108"/>
        <end position="135"/>
    </location>
</feature>
<proteinExistence type="predicted"/>
<dbReference type="InterPro" id="IPR027873">
    <property type="entry name" value="PAXX"/>
</dbReference>
<organism evidence="2 3">
    <name type="scientific">Nothocercus nigrocapillus</name>
    <dbReference type="NCBI Taxonomy" id="1977171"/>
    <lineage>
        <taxon>Eukaryota</taxon>
        <taxon>Metazoa</taxon>
        <taxon>Chordata</taxon>
        <taxon>Craniata</taxon>
        <taxon>Vertebrata</taxon>
        <taxon>Euteleostomi</taxon>
        <taxon>Archelosauria</taxon>
        <taxon>Archosauria</taxon>
        <taxon>Dinosauria</taxon>
        <taxon>Saurischia</taxon>
        <taxon>Theropoda</taxon>
        <taxon>Coelurosauria</taxon>
        <taxon>Aves</taxon>
        <taxon>Palaeognathae</taxon>
        <taxon>Tinamiformes</taxon>
        <taxon>Tinamidae</taxon>
        <taxon>Nothocercus</taxon>
    </lineage>
</organism>
<dbReference type="Pfam" id="PF15384">
    <property type="entry name" value="PAXX"/>
    <property type="match status" value="1"/>
</dbReference>
<evidence type="ECO:0000313" key="3">
    <source>
        <dbReference type="Proteomes" id="UP000661971"/>
    </source>
</evidence>
<comment type="caution">
    <text evidence="2">The sequence shown here is derived from an EMBL/GenBank/DDBJ whole genome shotgun (WGS) entry which is preliminary data.</text>
</comment>
<dbReference type="GO" id="GO:0070419">
    <property type="term" value="C:nonhomologous end joining complex"/>
    <property type="evidence" value="ECO:0007669"/>
    <property type="project" value="TreeGrafter"/>
</dbReference>
<dbReference type="PANTHER" id="PTHR28586">
    <property type="entry name" value="PROTEIN PAXX"/>
    <property type="match status" value="1"/>
</dbReference>
<accession>A0A851TH27</accession>
<gene>
    <name evidence="2" type="primary">Paxx</name>
    <name evidence="2" type="ORF">NOTNIG_R14255</name>
</gene>
<evidence type="ECO:0000313" key="2">
    <source>
        <dbReference type="EMBL" id="NXD15787.1"/>
    </source>
</evidence>
<dbReference type="PANTHER" id="PTHR28586:SF1">
    <property type="entry name" value="PROTEIN PAXX"/>
    <property type="match status" value="1"/>
</dbReference>
<feature type="non-terminal residue" evidence="2">
    <location>
        <position position="135"/>
    </location>
</feature>
<dbReference type="GO" id="GO:0060090">
    <property type="term" value="F:molecular adaptor activity"/>
    <property type="evidence" value="ECO:0007669"/>
    <property type="project" value="TreeGrafter"/>
</dbReference>
<dbReference type="GO" id="GO:0035861">
    <property type="term" value="C:site of double-strand break"/>
    <property type="evidence" value="ECO:0007669"/>
    <property type="project" value="TreeGrafter"/>
</dbReference>
<dbReference type="GO" id="GO:0005634">
    <property type="term" value="C:nucleus"/>
    <property type="evidence" value="ECO:0007669"/>
    <property type="project" value="TreeGrafter"/>
</dbReference>
<name>A0A851TH27_9AVES</name>
<sequence>RKALARGEASLSVREDEGKATLQLREDAWRSALELGKLPVTEARTQLQALLFSLVGCVRSLEKRLEGLSLLKQPAQQYILPSSFSIPLTEADPRSMKNRGACSTLPAKRRVPGESLINPGFKSKKTPRGVDFEDS</sequence>
<evidence type="ECO:0000256" key="1">
    <source>
        <dbReference type="SAM" id="MobiDB-lite"/>
    </source>
</evidence>
<protein>
    <submittedName>
        <fullName evidence="2">PAXX protein</fullName>
    </submittedName>
</protein>
<feature type="non-terminal residue" evidence="2">
    <location>
        <position position="1"/>
    </location>
</feature>
<dbReference type="AlphaFoldDB" id="A0A851TH27"/>